<dbReference type="RefSeq" id="WP_168206910.1">
    <property type="nucleotide sequence ID" value="NZ_CP036339.1"/>
</dbReference>
<dbReference type="AlphaFoldDB" id="A0A517TZJ7"/>
<organism evidence="1 2">
    <name type="scientific">Lacipirellula limnantheis</name>
    <dbReference type="NCBI Taxonomy" id="2528024"/>
    <lineage>
        <taxon>Bacteria</taxon>
        <taxon>Pseudomonadati</taxon>
        <taxon>Planctomycetota</taxon>
        <taxon>Planctomycetia</taxon>
        <taxon>Pirellulales</taxon>
        <taxon>Lacipirellulaceae</taxon>
        <taxon>Lacipirellula</taxon>
    </lineage>
</organism>
<evidence type="ECO:0000313" key="1">
    <source>
        <dbReference type="EMBL" id="QDT73800.1"/>
    </source>
</evidence>
<sequence>MASIDFPAMRGLAIVLSARCKPLDSKALTTGKLTRFRDDLNNEIS</sequence>
<accession>A0A517TZJ7</accession>
<protein>
    <submittedName>
        <fullName evidence="1">Uncharacterized protein</fullName>
    </submittedName>
</protein>
<reference evidence="1 2" key="1">
    <citation type="submission" date="2019-02" db="EMBL/GenBank/DDBJ databases">
        <title>Deep-cultivation of Planctomycetes and their phenomic and genomic characterization uncovers novel biology.</title>
        <authorList>
            <person name="Wiegand S."/>
            <person name="Jogler M."/>
            <person name="Boedeker C."/>
            <person name="Pinto D."/>
            <person name="Vollmers J."/>
            <person name="Rivas-Marin E."/>
            <person name="Kohn T."/>
            <person name="Peeters S.H."/>
            <person name="Heuer A."/>
            <person name="Rast P."/>
            <person name="Oberbeckmann S."/>
            <person name="Bunk B."/>
            <person name="Jeske O."/>
            <person name="Meyerdierks A."/>
            <person name="Storesund J.E."/>
            <person name="Kallscheuer N."/>
            <person name="Luecker S."/>
            <person name="Lage O.M."/>
            <person name="Pohl T."/>
            <person name="Merkel B.J."/>
            <person name="Hornburger P."/>
            <person name="Mueller R.-W."/>
            <person name="Bruemmer F."/>
            <person name="Labrenz M."/>
            <person name="Spormann A.M."/>
            <person name="Op den Camp H."/>
            <person name="Overmann J."/>
            <person name="Amann R."/>
            <person name="Jetten M.S.M."/>
            <person name="Mascher T."/>
            <person name="Medema M.H."/>
            <person name="Devos D.P."/>
            <person name="Kaster A.-K."/>
            <person name="Ovreas L."/>
            <person name="Rohde M."/>
            <person name="Galperin M.Y."/>
            <person name="Jogler C."/>
        </authorList>
    </citation>
    <scope>NUCLEOTIDE SEQUENCE [LARGE SCALE GENOMIC DNA]</scope>
    <source>
        <strain evidence="1 2">I41</strain>
    </source>
</reference>
<proteinExistence type="predicted"/>
<dbReference type="KEGG" id="llh:I41_29910"/>
<dbReference type="EMBL" id="CP036339">
    <property type="protein sequence ID" value="QDT73800.1"/>
    <property type="molecule type" value="Genomic_DNA"/>
</dbReference>
<gene>
    <name evidence="1" type="ORF">I41_29910</name>
</gene>
<name>A0A517TZJ7_9BACT</name>
<keyword evidence="2" id="KW-1185">Reference proteome</keyword>
<dbReference type="Proteomes" id="UP000317909">
    <property type="component" value="Chromosome"/>
</dbReference>
<evidence type="ECO:0000313" key="2">
    <source>
        <dbReference type="Proteomes" id="UP000317909"/>
    </source>
</evidence>